<keyword evidence="10" id="KW-1185">Reference proteome</keyword>
<evidence type="ECO:0000256" key="1">
    <source>
        <dbReference type="ARBA" id="ARBA00004141"/>
    </source>
</evidence>
<keyword evidence="6 7" id="KW-0472">Membrane</keyword>
<evidence type="ECO:0000256" key="7">
    <source>
        <dbReference type="SAM" id="Phobius"/>
    </source>
</evidence>
<protein>
    <submittedName>
        <fullName evidence="9">Rhomboid family intramembrane serine protease</fullName>
        <ecNumber evidence="9">3.4.21.105</ecNumber>
    </submittedName>
</protein>
<keyword evidence="5 7" id="KW-1133">Transmembrane helix</keyword>
<dbReference type="GO" id="GO:0006508">
    <property type="term" value="P:proteolysis"/>
    <property type="evidence" value="ECO:0007669"/>
    <property type="project" value="UniProtKB-KW"/>
</dbReference>
<dbReference type="InterPro" id="IPR022764">
    <property type="entry name" value="Peptidase_S54_rhomboid_dom"/>
</dbReference>
<gene>
    <name evidence="9" type="ORF">ACFQLX_14090</name>
</gene>
<evidence type="ECO:0000313" key="9">
    <source>
        <dbReference type="EMBL" id="MFC7219290.1"/>
    </source>
</evidence>
<keyword evidence="3 7" id="KW-0812">Transmembrane</keyword>
<evidence type="ECO:0000259" key="8">
    <source>
        <dbReference type="Pfam" id="PF01694"/>
    </source>
</evidence>
<reference evidence="10" key="1">
    <citation type="journal article" date="2019" name="Int. J. Syst. Evol. Microbiol.">
        <title>The Global Catalogue of Microorganisms (GCM) 10K type strain sequencing project: providing services to taxonomists for standard genome sequencing and annotation.</title>
        <authorList>
            <consortium name="The Broad Institute Genomics Platform"/>
            <consortium name="The Broad Institute Genome Sequencing Center for Infectious Disease"/>
            <person name="Wu L."/>
            <person name="Ma J."/>
        </authorList>
    </citation>
    <scope>NUCLEOTIDE SEQUENCE [LARGE SCALE GENOMIC DNA]</scope>
    <source>
        <strain evidence="10">CGMCC 1.13681</strain>
    </source>
</reference>
<dbReference type="PANTHER" id="PTHR43731:SF14">
    <property type="entry name" value="PRESENILIN-ASSOCIATED RHOMBOID-LIKE PROTEIN, MITOCHONDRIAL"/>
    <property type="match status" value="1"/>
</dbReference>
<comment type="caution">
    <text evidence="9">The sequence shown here is derived from an EMBL/GenBank/DDBJ whole genome shotgun (WGS) entry which is preliminary data.</text>
</comment>
<dbReference type="EMBL" id="JBHSZO010000019">
    <property type="protein sequence ID" value="MFC7219290.1"/>
    <property type="molecule type" value="Genomic_DNA"/>
</dbReference>
<dbReference type="SUPFAM" id="SSF144091">
    <property type="entry name" value="Rhomboid-like"/>
    <property type="match status" value="1"/>
</dbReference>
<keyword evidence="4 9" id="KW-0378">Hydrolase</keyword>
<feature type="transmembrane region" description="Helical" evidence="7">
    <location>
        <begin position="85"/>
        <end position="112"/>
    </location>
</feature>
<feature type="transmembrane region" description="Helical" evidence="7">
    <location>
        <begin position="48"/>
        <end position="65"/>
    </location>
</feature>
<keyword evidence="9" id="KW-0645">Protease</keyword>
<dbReference type="Pfam" id="PF01694">
    <property type="entry name" value="Rhomboid"/>
    <property type="match status" value="1"/>
</dbReference>
<evidence type="ECO:0000256" key="4">
    <source>
        <dbReference type="ARBA" id="ARBA00022801"/>
    </source>
</evidence>
<dbReference type="EC" id="3.4.21.105" evidence="9"/>
<evidence type="ECO:0000313" key="10">
    <source>
        <dbReference type="Proteomes" id="UP001596413"/>
    </source>
</evidence>
<proteinExistence type="inferred from homology"/>
<organism evidence="9 10">
    <name type="scientific">Streptomyces polyrhachis</name>
    <dbReference type="NCBI Taxonomy" id="1282885"/>
    <lineage>
        <taxon>Bacteria</taxon>
        <taxon>Bacillati</taxon>
        <taxon>Actinomycetota</taxon>
        <taxon>Actinomycetes</taxon>
        <taxon>Kitasatosporales</taxon>
        <taxon>Streptomycetaceae</taxon>
        <taxon>Streptomyces</taxon>
    </lineage>
</organism>
<accession>A0ABW2GF06</accession>
<dbReference type="RefSeq" id="WP_386414860.1">
    <property type="nucleotide sequence ID" value="NZ_JBHSZO010000019.1"/>
</dbReference>
<feature type="transmembrane region" description="Helical" evidence="7">
    <location>
        <begin position="6"/>
        <end position="28"/>
    </location>
</feature>
<comment type="similarity">
    <text evidence="2">Belongs to the peptidase S54 family.</text>
</comment>
<evidence type="ECO:0000256" key="6">
    <source>
        <dbReference type="ARBA" id="ARBA00023136"/>
    </source>
</evidence>
<feature type="transmembrane region" description="Helical" evidence="7">
    <location>
        <begin position="124"/>
        <end position="143"/>
    </location>
</feature>
<feature type="transmembrane region" description="Helical" evidence="7">
    <location>
        <begin position="199"/>
        <end position="217"/>
    </location>
</feature>
<evidence type="ECO:0000256" key="2">
    <source>
        <dbReference type="ARBA" id="ARBA00009045"/>
    </source>
</evidence>
<evidence type="ECO:0000256" key="3">
    <source>
        <dbReference type="ARBA" id="ARBA00022692"/>
    </source>
</evidence>
<dbReference type="Proteomes" id="UP001596413">
    <property type="component" value="Unassembled WGS sequence"/>
</dbReference>
<comment type="subcellular location">
    <subcellularLocation>
        <location evidence="1">Membrane</location>
        <topology evidence="1">Multi-pass membrane protein</topology>
    </subcellularLocation>
</comment>
<dbReference type="InterPro" id="IPR050925">
    <property type="entry name" value="Rhomboid_protease_S54"/>
</dbReference>
<sequence>MTMHSVLLYGCATAVVVSGTRLLVMLAAKDGGGAPSLPALLGVWRRPVPRAAVGLVVAMVVLGVAQEVVPGMVDGWERHPHGAWWRAVTALMVQSSGWPQLLFNLAALAVVAPVAERHFGPWRMLLVFAASGVAAQAVSMAGWSPEGGGDSVAICGLVGALATWYAVRGSVVAERRAAALVPAAGLVLCLLANNHGMGLLVGCALGAGLAVPGGLTWRDGRGRMAPREPGVPGGKR</sequence>
<dbReference type="PANTHER" id="PTHR43731">
    <property type="entry name" value="RHOMBOID PROTEASE"/>
    <property type="match status" value="1"/>
</dbReference>
<feature type="domain" description="Peptidase S54 rhomboid" evidence="8">
    <location>
        <begin position="82"/>
        <end position="208"/>
    </location>
</feature>
<dbReference type="Gene3D" id="1.20.1540.10">
    <property type="entry name" value="Rhomboid-like"/>
    <property type="match status" value="1"/>
</dbReference>
<dbReference type="InterPro" id="IPR035952">
    <property type="entry name" value="Rhomboid-like_sf"/>
</dbReference>
<dbReference type="GO" id="GO:0008233">
    <property type="term" value="F:peptidase activity"/>
    <property type="evidence" value="ECO:0007669"/>
    <property type="project" value="UniProtKB-KW"/>
</dbReference>
<name>A0ABW2GF06_9ACTN</name>
<evidence type="ECO:0000256" key="5">
    <source>
        <dbReference type="ARBA" id="ARBA00022989"/>
    </source>
</evidence>